<dbReference type="Pfam" id="PF08281">
    <property type="entry name" value="Sigma70_r4_2"/>
    <property type="match status" value="1"/>
</dbReference>
<evidence type="ECO:0000259" key="5">
    <source>
        <dbReference type="Pfam" id="PF04542"/>
    </source>
</evidence>
<dbReference type="InterPro" id="IPR007627">
    <property type="entry name" value="RNA_pol_sigma70_r2"/>
</dbReference>
<dbReference type="InterPro" id="IPR014284">
    <property type="entry name" value="RNA_pol_sigma-70_dom"/>
</dbReference>
<comment type="caution">
    <text evidence="7">The sequence shown here is derived from an EMBL/GenBank/DDBJ whole genome shotgun (WGS) entry which is preliminary data.</text>
</comment>
<protein>
    <submittedName>
        <fullName evidence="7">RNA polymerase sigma-70 factor (ECF subfamily)</fullName>
    </submittedName>
</protein>
<keyword evidence="8" id="KW-1185">Reference proteome</keyword>
<dbReference type="OrthoDB" id="9803470at2"/>
<evidence type="ECO:0000256" key="1">
    <source>
        <dbReference type="ARBA" id="ARBA00010641"/>
    </source>
</evidence>
<comment type="similarity">
    <text evidence="1">Belongs to the sigma-70 factor family. ECF subfamily.</text>
</comment>
<dbReference type="AlphaFoldDB" id="A0A2W7MZY2"/>
<accession>A0A2W7MZY2</accession>
<evidence type="ECO:0000313" key="8">
    <source>
        <dbReference type="Proteomes" id="UP000249239"/>
    </source>
</evidence>
<evidence type="ECO:0000256" key="3">
    <source>
        <dbReference type="ARBA" id="ARBA00023082"/>
    </source>
</evidence>
<dbReference type="InterPro" id="IPR013325">
    <property type="entry name" value="RNA_pol_sigma_r2"/>
</dbReference>
<dbReference type="GO" id="GO:0003677">
    <property type="term" value="F:DNA binding"/>
    <property type="evidence" value="ECO:0007669"/>
    <property type="project" value="InterPro"/>
</dbReference>
<gene>
    <name evidence="7" type="ORF">LX69_03438</name>
</gene>
<dbReference type="GO" id="GO:0016987">
    <property type="term" value="F:sigma factor activity"/>
    <property type="evidence" value="ECO:0007669"/>
    <property type="project" value="UniProtKB-KW"/>
</dbReference>
<evidence type="ECO:0000256" key="4">
    <source>
        <dbReference type="ARBA" id="ARBA00023163"/>
    </source>
</evidence>
<dbReference type="SUPFAM" id="SSF88946">
    <property type="entry name" value="Sigma2 domain of RNA polymerase sigma factors"/>
    <property type="match status" value="1"/>
</dbReference>
<feature type="domain" description="RNA polymerase sigma-70 region 2" evidence="5">
    <location>
        <begin position="12"/>
        <end position="75"/>
    </location>
</feature>
<dbReference type="InterPro" id="IPR013249">
    <property type="entry name" value="RNA_pol_sigma70_r4_t2"/>
</dbReference>
<dbReference type="SUPFAM" id="SSF88659">
    <property type="entry name" value="Sigma3 and sigma4 domains of RNA polymerase sigma factors"/>
    <property type="match status" value="1"/>
</dbReference>
<dbReference type="Gene3D" id="1.10.10.10">
    <property type="entry name" value="Winged helix-like DNA-binding domain superfamily/Winged helix DNA-binding domain"/>
    <property type="match status" value="1"/>
</dbReference>
<dbReference type="Proteomes" id="UP000249239">
    <property type="component" value="Unassembled WGS sequence"/>
</dbReference>
<dbReference type="GO" id="GO:0006352">
    <property type="term" value="P:DNA-templated transcription initiation"/>
    <property type="evidence" value="ECO:0007669"/>
    <property type="project" value="InterPro"/>
</dbReference>
<dbReference type="EMBL" id="QKZK01000059">
    <property type="protein sequence ID" value="PZX10144.1"/>
    <property type="molecule type" value="Genomic_DNA"/>
</dbReference>
<keyword evidence="4" id="KW-0804">Transcription</keyword>
<dbReference type="NCBIfam" id="TIGR02937">
    <property type="entry name" value="sigma70-ECF"/>
    <property type="match status" value="1"/>
</dbReference>
<dbReference type="PANTHER" id="PTHR43133:SF25">
    <property type="entry name" value="RNA POLYMERASE SIGMA FACTOR RFAY-RELATED"/>
    <property type="match status" value="1"/>
</dbReference>
<dbReference type="Pfam" id="PF04542">
    <property type="entry name" value="Sigma70_r2"/>
    <property type="match status" value="1"/>
</dbReference>
<evidence type="ECO:0000256" key="2">
    <source>
        <dbReference type="ARBA" id="ARBA00023015"/>
    </source>
</evidence>
<name>A0A2W7MZY2_9BACT</name>
<dbReference type="RefSeq" id="WP_111447206.1">
    <property type="nucleotide sequence ID" value="NZ_QKZK01000059.1"/>
</dbReference>
<keyword evidence="2" id="KW-0805">Transcription regulation</keyword>
<dbReference type="Gene3D" id="1.10.1740.10">
    <property type="match status" value="1"/>
</dbReference>
<sequence>MTAIEFNTQLEKIHKQLNRFAYHLTMNSENARDLVQDTFCRALQNRDKFREDVNFKAWAFTIMRNIFINEYRKGQKYKMVDQEPDHYSLTSRFANHDVPDSRLHMRQVSDAISLLEDDYRTPLQMHIQGYKYIEIAEMLNVKMGTVKSRIFLSRKKLGEMLAEHRDNNWLPG</sequence>
<dbReference type="InterPro" id="IPR039425">
    <property type="entry name" value="RNA_pol_sigma-70-like"/>
</dbReference>
<dbReference type="InterPro" id="IPR013324">
    <property type="entry name" value="RNA_pol_sigma_r3/r4-like"/>
</dbReference>
<dbReference type="CDD" id="cd06171">
    <property type="entry name" value="Sigma70_r4"/>
    <property type="match status" value="1"/>
</dbReference>
<organism evidence="7 8">
    <name type="scientific">Breznakibacter xylanolyticus</name>
    <dbReference type="NCBI Taxonomy" id="990"/>
    <lineage>
        <taxon>Bacteria</taxon>
        <taxon>Pseudomonadati</taxon>
        <taxon>Bacteroidota</taxon>
        <taxon>Bacteroidia</taxon>
        <taxon>Marinilabiliales</taxon>
        <taxon>Marinilabiliaceae</taxon>
        <taxon>Breznakibacter</taxon>
    </lineage>
</organism>
<reference evidence="7 8" key="1">
    <citation type="submission" date="2018-06" db="EMBL/GenBank/DDBJ databases">
        <title>Genomic Encyclopedia of Archaeal and Bacterial Type Strains, Phase II (KMG-II): from individual species to whole genera.</title>
        <authorList>
            <person name="Goeker M."/>
        </authorList>
    </citation>
    <scope>NUCLEOTIDE SEQUENCE [LARGE SCALE GENOMIC DNA]</scope>
    <source>
        <strain evidence="7 8">DSM 6779</strain>
    </source>
</reference>
<feature type="domain" description="RNA polymerase sigma factor 70 region 4 type 2" evidence="6">
    <location>
        <begin position="106"/>
        <end position="157"/>
    </location>
</feature>
<dbReference type="PANTHER" id="PTHR43133">
    <property type="entry name" value="RNA POLYMERASE ECF-TYPE SIGMA FACTO"/>
    <property type="match status" value="1"/>
</dbReference>
<evidence type="ECO:0000313" key="7">
    <source>
        <dbReference type="EMBL" id="PZX10144.1"/>
    </source>
</evidence>
<proteinExistence type="inferred from homology"/>
<evidence type="ECO:0000259" key="6">
    <source>
        <dbReference type="Pfam" id="PF08281"/>
    </source>
</evidence>
<keyword evidence="3" id="KW-0731">Sigma factor</keyword>
<dbReference type="InterPro" id="IPR036388">
    <property type="entry name" value="WH-like_DNA-bd_sf"/>
</dbReference>